<dbReference type="GO" id="GO:0030267">
    <property type="term" value="F:glyoxylate reductase (NADPH) activity"/>
    <property type="evidence" value="ECO:0007669"/>
    <property type="project" value="TreeGrafter"/>
</dbReference>
<organism evidence="7 8">
    <name type="scientific">Candidatus Edwardsbacteria bacterium GWF2_54_11</name>
    <dbReference type="NCBI Taxonomy" id="1817851"/>
    <lineage>
        <taxon>Bacteria</taxon>
        <taxon>Candidatus Edwardsiibacteriota</taxon>
    </lineage>
</organism>
<evidence type="ECO:0008006" key="9">
    <source>
        <dbReference type="Google" id="ProtNLM"/>
    </source>
</evidence>
<proteinExistence type="inferred from homology"/>
<dbReference type="InterPro" id="IPR006139">
    <property type="entry name" value="D-isomer_2_OHA_DH_cat_dom"/>
</dbReference>
<evidence type="ECO:0000259" key="5">
    <source>
        <dbReference type="Pfam" id="PF00389"/>
    </source>
</evidence>
<keyword evidence="2 4" id="KW-0560">Oxidoreductase</keyword>
<dbReference type="Pfam" id="PF02826">
    <property type="entry name" value="2-Hacid_dh_C"/>
    <property type="match status" value="1"/>
</dbReference>
<reference evidence="7 8" key="1">
    <citation type="journal article" date="2016" name="Nat. Commun.">
        <title>Thousands of microbial genomes shed light on interconnected biogeochemical processes in an aquifer system.</title>
        <authorList>
            <person name="Anantharaman K."/>
            <person name="Brown C.T."/>
            <person name="Hug L.A."/>
            <person name="Sharon I."/>
            <person name="Castelle C.J."/>
            <person name="Probst A.J."/>
            <person name="Thomas B.C."/>
            <person name="Singh A."/>
            <person name="Wilkins M.J."/>
            <person name="Karaoz U."/>
            <person name="Brodie E.L."/>
            <person name="Williams K.H."/>
            <person name="Hubbard S.S."/>
            <person name="Banfield J.F."/>
        </authorList>
    </citation>
    <scope>NUCLEOTIDE SEQUENCE [LARGE SCALE GENOMIC DNA]</scope>
</reference>
<evidence type="ECO:0000256" key="4">
    <source>
        <dbReference type="RuleBase" id="RU003719"/>
    </source>
</evidence>
<comment type="caution">
    <text evidence="7">The sequence shown here is derived from an EMBL/GenBank/DDBJ whole genome shotgun (WGS) entry which is preliminary data.</text>
</comment>
<dbReference type="PANTHER" id="PTHR10996">
    <property type="entry name" value="2-HYDROXYACID DEHYDROGENASE-RELATED"/>
    <property type="match status" value="1"/>
</dbReference>
<dbReference type="SUPFAM" id="SSF51735">
    <property type="entry name" value="NAD(P)-binding Rossmann-fold domains"/>
    <property type="match status" value="1"/>
</dbReference>
<dbReference type="GO" id="GO:0016618">
    <property type="term" value="F:hydroxypyruvate reductase [NAD(P)H] activity"/>
    <property type="evidence" value="ECO:0007669"/>
    <property type="project" value="TreeGrafter"/>
</dbReference>
<dbReference type="AlphaFoldDB" id="A0A1F5R5X0"/>
<comment type="similarity">
    <text evidence="1 4">Belongs to the D-isomer specific 2-hydroxyacid dehydrogenase family.</text>
</comment>
<dbReference type="FunFam" id="3.40.50.720:FF:000203">
    <property type="entry name" value="D-3-phosphoglycerate dehydrogenase (SerA)"/>
    <property type="match status" value="1"/>
</dbReference>
<dbReference type="InterPro" id="IPR006140">
    <property type="entry name" value="D-isomer_DH_NAD-bd"/>
</dbReference>
<dbReference type="InterPro" id="IPR029753">
    <property type="entry name" value="D-isomer_DH_CS"/>
</dbReference>
<dbReference type="InterPro" id="IPR050223">
    <property type="entry name" value="D-isomer_2-hydroxyacid_DH"/>
</dbReference>
<dbReference type="GO" id="GO:0005829">
    <property type="term" value="C:cytosol"/>
    <property type="evidence" value="ECO:0007669"/>
    <property type="project" value="TreeGrafter"/>
</dbReference>
<gene>
    <name evidence="7" type="ORF">A2024_08465</name>
</gene>
<dbReference type="PROSITE" id="PS00671">
    <property type="entry name" value="D_2_HYDROXYACID_DH_3"/>
    <property type="match status" value="1"/>
</dbReference>
<dbReference type="PANTHER" id="PTHR10996:SF178">
    <property type="entry name" value="2-HYDROXYACID DEHYDROGENASE YGL185C-RELATED"/>
    <property type="match status" value="1"/>
</dbReference>
<sequence>MNKPSEVILIQTLGVPRELVQQRFAEILPGHALVWKGSELAGGKPLTEMMGSAKYLITGSLPIDGQTIRNCALSMISISFTGYDHVNLAACREKGIAVYNTPGYSTDSVAELALGLALSLLRSIPRGDAHARQTGEKFYAFPDGVELKGKTVGIVGTGATGLAAAKLFAAFGCKVLGYNRVKKEEFEKLGGTYCSMDDLLKNADIVSLHLALNAETKHIMNAERIAKMKPSAYLINTARGGLIDEAALAQALNDGKLAGAGLDVFGSEPPAQDNPLLTAKNTVLTPHLGYKTQEALLRKLEVTFRNIADFEKGIETNRVA</sequence>
<evidence type="ECO:0000256" key="1">
    <source>
        <dbReference type="ARBA" id="ARBA00005854"/>
    </source>
</evidence>
<dbReference type="InterPro" id="IPR036291">
    <property type="entry name" value="NAD(P)-bd_dom_sf"/>
</dbReference>
<evidence type="ECO:0000313" key="7">
    <source>
        <dbReference type="EMBL" id="OGF09311.1"/>
    </source>
</evidence>
<dbReference type="EMBL" id="MFFM01000042">
    <property type="protein sequence ID" value="OGF09311.1"/>
    <property type="molecule type" value="Genomic_DNA"/>
</dbReference>
<feature type="domain" description="D-isomer specific 2-hydroxyacid dehydrogenase NAD-binding" evidence="6">
    <location>
        <begin position="114"/>
        <end position="289"/>
    </location>
</feature>
<feature type="domain" description="D-isomer specific 2-hydroxyacid dehydrogenase catalytic" evidence="5">
    <location>
        <begin position="52"/>
        <end position="318"/>
    </location>
</feature>
<evidence type="ECO:0000259" key="6">
    <source>
        <dbReference type="Pfam" id="PF02826"/>
    </source>
</evidence>
<protein>
    <recommendedName>
        <fullName evidence="9">Hydroxyacid dehydrogenase</fullName>
    </recommendedName>
</protein>
<keyword evidence="3" id="KW-0520">NAD</keyword>
<dbReference type="Gene3D" id="3.40.50.720">
    <property type="entry name" value="NAD(P)-binding Rossmann-like Domain"/>
    <property type="match status" value="2"/>
</dbReference>
<evidence type="ECO:0000256" key="2">
    <source>
        <dbReference type="ARBA" id="ARBA00023002"/>
    </source>
</evidence>
<dbReference type="GO" id="GO:0051287">
    <property type="term" value="F:NAD binding"/>
    <property type="evidence" value="ECO:0007669"/>
    <property type="project" value="InterPro"/>
</dbReference>
<dbReference type="Pfam" id="PF00389">
    <property type="entry name" value="2-Hacid_dh"/>
    <property type="match status" value="1"/>
</dbReference>
<evidence type="ECO:0000256" key="3">
    <source>
        <dbReference type="ARBA" id="ARBA00023027"/>
    </source>
</evidence>
<evidence type="ECO:0000313" key="8">
    <source>
        <dbReference type="Proteomes" id="UP000177230"/>
    </source>
</evidence>
<dbReference type="Proteomes" id="UP000177230">
    <property type="component" value="Unassembled WGS sequence"/>
</dbReference>
<accession>A0A1F5R5X0</accession>
<dbReference type="SUPFAM" id="SSF52283">
    <property type="entry name" value="Formate/glycerate dehydrogenase catalytic domain-like"/>
    <property type="match status" value="1"/>
</dbReference>
<name>A0A1F5R5X0_9BACT</name>